<feature type="region of interest" description="Disordered" evidence="2">
    <location>
        <begin position="594"/>
        <end position="741"/>
    </location>
</feature>
<feature type="compositionally biased region" description="Basic and acidic residues" evidence="2">
    <location>
        <begin position="363"/>
        <end position="400"/>
    </location>
</feature>
<proteinExistence type="predicted"/>
<feature type="compositionally biased region" description="Basic and acidic residues" evidence="2">
    <location>
        <begin position="594"/>
        <end position="605"/>
    </location>
</feature>
<dbReference type="GO" id="GO:0005737">
    <property type="term" value="C:cytoplasm"/>
    <property type="evidence" value="ECO:0007669"/>
    <property type="project" value="TreeGrafter"/>
</dbReference>
<dbReference type="InParanoid" id="A0A1Y2D0I3"/>
<evidence type="ECO:0000259" key="4">
    <source>
        <dbReference type="PROSITE" id="PS50006"/>
    </source>
</evidence>
<dbReference type="InterPro" id="IPR000253">
    <property type="entry name" value="FHA_dom"/>
</dbReference>
<feature type="region of interest" description="Disordered" evidence="2">
    <location>
        <begin position="226"/>
        <end position="245"/>
    </location>
</feature>
<feature type="compositionally biased region" description="Acidic residues" evidence="2">
    <location>
        <begin position="609"/>
        <end position="619"/>
    </location>
</feature>
<dbReference type="SMART" id="SM00240">
    <property type="entry name" value="FHA"/>
    <property type="match status" value="1"/>
</dbReference>
<dbReference type="Gene3D" id="2.60.200.20">
    <property type="match status" value="1"/>
</dbReference>
<keyword evidence="6" id="KW-1185">Reference proteome</keyword>
<feature type="compositionally biased region" description="Low complexity" evidence="2">
    <location>
        <begin position="52"/>
        <end position="72"/>
    </location>
</feature>
<organism evidence="5 6">
    <name type="scientific">Leucosporidium creatinivorum</name>
    <dbReference type="NCBI Taxonomy" id="106004"/>
    <lineage>
        <taxon>Eukaryota</taxon>
        <taxon>Fungi</taxon>
        <taxon>Dikarya</taxon>
        <taxon>Basidiomycota</taxon>
        <taxon>Pucciniomycotina</taxon>
        <taxon>Microbotryomycetes</taxon>
        <taxon>Leucosporidiales</taxon>
        <taxon>Leucosporidium</taxon>
    </lineage>
</organism>
<keyword evidence="3" id="KW-0472">Membrane</keyword>
<protein>
    <recommendedName>
        <fullName evidence="4">FHA domain-containing protein</fullName>
    </recommendedName>
</protein>
<dbReference type="OrthoDB" id="687730at2759"/>
<sequence length="771" mass="81178">MVAGGLQLHHLARLQCFTGCCCSCAPPRRFTIRKQQPRTGMAPAPYADSSHSKPAPSSLAPSAPSSSAPSGASAPSSVFPALHLIPLNETFVPKQISLNPPGARVKIGRQTNAKTIPNGSNGYFDSKVLSRMHAEVWSEDGKVLIKDVKSSNGTFIDGQRLSAEAAESDVFELRTGSTVEFGIDIVSDDSKTIVHHKVAAKVHVVMNTDDALASSREFNAWFRNAGDQPSQRRGARPLGGGQQQNGLSFEHVLNRLQGELQKSRDTGSNLGDLSSTLNDVQDTLGGGAPPPNFAASQRGIPPYLPNGHSPSSDHHAQSIAALQSQLNETQTSLAGHVGKIRDLEGLLAEHDVIKREVGSLRKQMEEAKRDMERMMRTRGGDESAAGGDERATGADGRESPIAKLLEQQEDDEAGAVTDDDDDARSISSVDTISPSNSKINGVLSAVAGAAAGAAASKLTSATTSNDDDQLARSNAAAATAAAKEADLARERQLQEQNAKLSARLETLSAELDEATKLGQSLRSQHAEASSTIRALEERVLGLEKAVEGRVKEVEGKVLKECEGKWEGWREKFEEGWRRERAGWEEEREKLMAVVREWEERRRDSSGSEDGGETDEEDGDGSSSRDVGSASSTGSSATLVDSPSSDASSSATATSSSPNSSSKSKSRSRRRRRSTATAPGSGSRISKLAKGTSSAVASDSDSTIGSGEGVGRGVGSWGNATRGPGGVNGFDDETNKGYGVGNSQSATTYASAGVVVAIGVVAAYALSLKMKE</sequence>
<feature type="compositionally biased region" description="Low complexity" evidence="2">
    <location>
        <begin position="691"/>
        <end position="704"/>
    </location>
</feature>
<dbReference type="InterPro" id="IPR008984">
    <property type="entry name" value="SMAD_FHA_dom_sf"/>
</dbReference>
<evidence type="ECO:0000256" key="3">
    <source>
        <dbReference type="SAM" id="Phobius"/>
    </source>
</evidence>
<dbReference type="InterPro" id="IPR051176">
    <property type="entry name" value="Cent_Immune-Sig_Mod"/>
</dbReference>
<reference evidence="5 6" key="1">
    <citation type="submission" date="2016-07" db="EMBL/GenBank/DDBJ databases">
        <title>Pervasive Adenine N6-methylation of Active Genes in Fungi.</title>
        <authorList>
            <consortium name="DOE Joint Genome Institute"/>
            <person name="Mondo S.J."/>
            <person name="Dannebaum R.O."/>
            <person name="Kuo R.C."/>
            <person name="Labutti K."/>
            <person name="Haridas S."/>
            <person name="Kuo A."/>
            <person name="Salamov A."/>
            <person name="Ahrendt S.R."/>
            <person name="Lipzen A."/>
            <person name="Sullivan W."/>
            <person name="Andreopoulos W.B."/>
            <person name="Clum A."/>
            <person name="Lindquist E."/>
            <person name="Daum C."/>
            <person name="Ramamoorthy G.K."/>
            <person name="Gryganskyi A."/>
            <person name="Culley D."/>
            <person name="Magnuson J.K."/>
            <person name="James T.Y."/>
            <person name="O'Malley M.A."/>
            <person name="Stajich J.E."/>
            <person name="Spatafora J.W."/>
            <person name="Visel A."/>
            <person name="Grigoriev I.V."/>
        </authorList>
    </citation>
    <scope>NUCLEOTIDE SEQUENCE [LARGE SCALE GENOMIC DNA]</scope>
    <source>
        <strain evidence="5 6">62-1032</strain>
    </source>
</reference>
<feature type="transmembrane region" description="Helical" evidence="3">
    <location>
        <begin position="748"/>
        <end position="767"/>
    </location>
</feature>
<feature type="region of interest" description="Disordered" evidence="2">
    <location>
        <begin position="35"/>
        <end position="72"/>
    </location>
</feature>
<dbReference type="Proteomes" id="UP000193467">
    <property type="component" value="Unassembled WGS sequence"/>
</dbReference>
<evidence type="ECO:0000313" key="6">
    <source>
        <dbReference type="Proteomes" id="UP000193467"/>
    </source>
</evidence>
<evidence type="ECO:0000313" key="5">
    <source>
        <dbReference type="EMBL" id="ORY52707.1"/>
    </source>
</evidence>
<dbReference type="EMBL" id="MCGR01000105">
    <property type="protein sequence ID" value="ORY52707.1"/>
    <property type="molecule type" value="Genomic_DNA"/>
</dbReference>
<evidence type="ECO:0000256" key="2">
    <source>
        <dbReference type="SAM" id="MobiDB-lite"/>
    </source>
</evidence>
<dbReference type="AlphaFoldDB" id="A0A1Y2D0I3"/>
<feature type="compositionally biased region" description="Polar residues" evidence="2">
    <location>
        <begin position="266"/>
        <end position="281"/>
    </location>
</feature>
<dbReference type="PROSITE" id="PS50006">
    <property type="entry name" value="FHA_DOMAIN"/>
    <property type="match status" value="1"/>
</dbReference>
<dbReference type="SUPFAM" id="SSF49879">
    <property type="entry name" value="SMAD/FHA domain"/>
    <property type="match status" value="1"/>
</dbReference>
<dbReference type="STRING" id="106004.A0A1Y2D0I3"/>
<keyword evidence="3" id="KW-1133">Transmembrane helix</keyword>
<dbReference type="Pfam" id="PF00498">
    <property type="entry name" value="FHA"/>
    <property type="match status" value="1"/>
</dbReference>
<feature type="compositionally biased region" description="Polar residues" evidence="2">
    <location>
        <begin position="425"/>
        <end position="438"/>
    </location>
</feature>
<feature type="compositionally biased region" description="Basic residues" evidence="2">
    <location>
        <begin position="663"/>
        <end position="673"/>
    </location>
</feature>
<name>A0A1Y2D0I3_9BASI</name>
<feature type="compositionally biased region" description="Gly residues" evidence="2">
    <location>
        <begin position="705"/>
        <end position="715"/>
    </location>
</feature>
<feature type="coiled-coil region" evidence="1">
    <location>
        <begin position="490"/>
        <end position="545"/>
    </location>
</feature>
<evidence type="ECO:0000256" key="1">
    <source>
        <dbReference type="SAM" id="Coils"/>
    </source>
</evidence>
<feature type="region of interest" description="Disordered" evidence="2">
    <location>
        <begin position="262"/>
        <end position="316"/>
    </location>
</feature>
<comment type="caution">
    <text evidence="5">The sequence shown here is derived from an EMBL/GenBank/DDBJ whole genome shotgun (WGS) entry which is preliminary data.</text>
</comment>
<feature type="compositionally biased region" description="Low complexity" evidence="2">
    <location>
        <begin position="620"/>
        <end position="662"/>
    </location>
</feature>
<feature type="region of interest" description="Disordered" evidence="2">
    <location>
        <begin position="363"/>
        <end position="438"/>
    </location>
</feature>
<gene>
    <name evidence="5" type="ORF">BCR35DRAFT_18771</name>
</gene>
<feature type="compositionally biased region" description="Acidic residues" evidence="2">
    <location>
        <begin position="407"/>
        <end position="422"/>
    </location>
</feature>
<keyword evidence="3" id="KW-0812">Transmembrane</keyword>
<accession>A0A1Y2D0I3</accession>
<dbReference type="PANTHER" id="PTHR15715">
    <property type="entry name" value="CENTROSOMAL PROTEIN OF 170 KDA"/>
    <property type="match status" value="1"/>
</dbReference>
<dbReference type="PANTHER" id="PTHR15715:SF37">
    <property type="entry name" value="LD47843P"/>
    <property type="match status" value="1"/>
</dbReference>
<keyword evidence="1" id="KW-0175">Coiled coil</keyword>
<feature type="domain" description="FHA" evidence="4">
    <location>
        <begin position="105"/>
        <end position="161"/>
    </location>
</feature>